<dbReference type="AlphaFoldDB" id="A0A160TV13"/>
<evidence type="ECO:0000313" key="1">
    <source>
        <dbReference type="EMBL" id="CUS54439.1"/>
    </source>
</evidence>
<dbReference type="Gene3D" id="3.50.30.40">
    <property type="entry name" value="Ribonuclease E inhibitor RraA/RraA-like"/>
    <property type="match status" value="1"/>
</dbReference>
<dbReference type="InterPro" id="IPR005493">
    <property type="entry name" value="RraA/RraA-like"/>
</dbReference>
<name>A0A160TV13_9ZZZZ</name>
<sequence length="233" mass="25618">MTLNTPPELSFLTQWDTPTICNALELVIPERRGYGFTVEHAVCLNPTLKPIVGYARTARCATRTPPKESAQELADRRLAYYEYVAHAPHPTVAVVQDFETDPGAGAFWGEVQTNIHKGLGCLGAVTNSAMRDLDDCASEFQILARKVVPSHIYNHVIDFGIQVEVLGMVVKHNDIIHADRHGAVVIPNEAIEQLPAAVDLMIRKEAVQLDAARDPSFNIEMLRAALAESAQVK</sequence>
<dbReference type="CDD" id="cd16841">
    <property type="entry name" value="RraA_family"/>
    <property type="match status" value="1"/>
</dbReference>
<organism evidence="1">
    <name type="scientific">hydrothermal vent metagenome</name>
    <dbReference type="NCBI Taxonomy" id="652676"/>
    <lineage>
        <taxon>unclassified sequences</taxon>
        <taxon>metagenomes</taxon>
        <taxon>ecological metagenomes</taxon>
    </lineage>
</organism>
<gene>
    <name evidence="1" type="ORF">MGWOODY_XGa780</name>
</gene>
<dbReference type="EMBL" id="CZRL01000104">
    <property type="protein sequence ID" value="CUS54439.1"/>
    <property type="molecule type" value="Genomic_DNA"/>
</dbReference>
<reference evidence="1" key="1">
    <citation type="submission" date="2015-10" db="EMBL/GenBank/DDBJ databases">
        <authorList>
            <person name="Gilbert D.G."/>
        </authorList>
    </citation>
    <scope>NUCLEOTIDE SEQUENCE</scope>
</reference>
<accession>A0A160TV13</accession>
<evidence type="ECO:0008006" key="2">
    <source>
        <dbReference type="Google" id="ProtNLM"/>
    </source>
</evidence>
<protein>
    <recommendedName>
        <fullName evidence="2">Acyl transferase</fullName>
    </recommendedName>
</protein>
<dbReference type="Pfam" id="PF03737">
    <property type="entry name" value="RraA-like"/>
    <property type="match status" value="1"/>
</dbReference>
<proteinExistence type="predicted"/>
<dbReference type="InterPro" id="IPR036704">
    <property type="entry name" value="RraA/RraA-like_sf"/>
</dbReference>
<dbReference type="SUPFAM" id="SSF89562">
    <property type="entry name" value="RraA-like"/>
    <property type="match status" value="1"/>
</dbReference>